<sequence length="143" mass="17241">MNTYILCFLLFLNSVHTVKYYNILQVADKKIHQMLIEPLFMYGDKLLEDIHEYNNRVMDLISDLRKGTQDGIRNSKHLYRKGEPKFVTYRFDAFIVKTKFGWNEDQLRQFIKLREKTRQIFKYFCQNVESSRILDDKAGKVLF</sequence>
<protein>
    <submittedName>
        <fullName evidence="2">Uncharacterized protein</fullName>
    </submittedName>
</protein>
<feature type="signal peptide" evidence="1">
    <location>
        <begin position="1"/>
        <end position="17"/>
    </location>
</feature>
<evidence type="ECO:0000256" key="1">
    <source>
        <dbReference type="SAM" id="SignalP"/>
    </source>
</evidence>
<dbReference type="EMBL" id="GECU01025638">
    <property type="protein sequence ID" value="JAS82068.1"/>
    <property type="molecule type" value="Transcribed_RNA"/>
</dbReference>
<reference evidence="2" key="1">
    <citation type="submission" date="2015-11" db="EMBL/GenBank/DDBJ databases">
        <title>De novo transcriptome assembly of four potential Pierce s Disease insect vectors from Arizona vineyards.</title>
        <authorList>
            <person name="Tassone E.E."/>
        </authorList>
    </citation>
    <scope>NUCLEOTIDE SEQUENCE</scope>
</reference>
<dbReference type="AlphaFoldDB" id="A0A1B6I555"/>
<proteinExistence type="predicted"/>
<name>A0A1B6I555_9HEMI</name>
<evidence type="ECO:0000313" key="2">
    <source>
        <dbReference type="EMBL" id="JAS82068.1"/>
    </source>
</evidence>
<gene>
    <name evidence="2" type="ORF">g.19584</name>
</gene>
<feature type="chain" id="PRO_5008584788" evidence="1">
    <location>
        <begin position="18"/>
        <end position="143"/>
    </location>
</feature>
<accession>A0A1B6I555</accession>
<keyword evidence="1" id="KW-0732">Signal</keyword>
<organism evidence="2">
    <name type="scientific">Homalodisca liturata</name>
    <dbReference type="NCBI Taxonomy" id="320908"/>
    <lineage>
        <taxon>Eukaryota</taxon>
        <taxon>Metazoa</taxon>
        <taxon>Ecdysozoa</taxon>
        <taxon>Arthropoda</taxon>
        <taxon>Hexapoda</taxon>
        <taxon>Insecta</taxon>
        <taxon>Pterygota</taxon>
        <taxon>Neoptera</taxon>
        <taxon>Paraneoptera</taxon>
        <taxon>Hemiptera</taxon>
        <taxon>Auchenorrhyncha</taxon>
        <taxon>Membracoidea</taxon>
        <taxon>Cicadellidae</taxon>
        <taxon>Cicadellinae</taxon>
        <taxon>Proconiini</taxon>
        <taxon>Homalodisca</taxon>
    </lineage>
</organism>